<dbReference type="EMBL" id="GL883027">
    <property type="protein sequence ID" value="EGG14852.1"/>
    <property type="molecule type" value="Genomic_DNA"/>
</dbReference>
<dbReference type="OMA" id="PETYQEV"/>
<name>F4QB80_CACFS</name>
<dbReference type="GO" id="GO:0016020">
    <property type="term" value="C:membrane"/>
    <property type="evidence" value="ECO:0007669"/>
    <property type="project" value="TreeGrafter"/>
</dbReference>
<keyword evidence="3" id="KW-1185">Reference proteome</keyword>
<dbReference type="AlphaFoldDB" id="F4QB80"/>
<gene>
    <name evidence="2" type="ORF">DFA_10725</name>
</gene>
<reference evidence="3" key="1">
    <citation type="journal article" date="2011" name="Genome Res.">
        <title>Phylogeny-wide analysis of social amoeba genomes highlights ancient origins for complex intercellular communication.</title>
        <authorList>
            <person name="Heidel A.J."/>
            <person name="Lawal H.M."/>
            <person name="Felder M."/>
            <person name="Schilde C."/>
            <person name="Helps N.R."/>
            <person name="Tunggal B."/>
            <person name="Rivero F."/>
            <person name="John U."/>
            <person name="Schleicher M."/>
            <person name="Eichinger L."/>
            <person name="Platzer M."/>
            <person name="Noegel A.A."/>
            <person name="Schaap P."/>
            <person name="Gloeckner G."/>
        </authorList>
    </citation>
    <scope>NUCLEOTIDE SEQUENCE [LARGE SCALE GENOMIC DNA]</scope>
    <source>
        <strain evidence="3">SH3</strain>
    </source>
</reference>
<dbReference type="GO" id="GO:0044183">
    <property type="term" value="F:protein folding chaperone"/>
    <property type="evidence" value="ECO:0007669"/>
    <property type="project" value="TreeGrafter"/>
</dbReference>
<dbReference type="Proteomes" id="UP000007797">
    <property type="component" value="Unassembled WGS sequence"/>
</dbReference>
<proteinExistence type="predicted"/>
<evidence type="ECO:0000256" key="1">
    <source>
        <dbReference type="PROSITE-ProRule" id="PRU00339"/>
    </source>
</evidence>
<dbReference type="KEGG" id="dfa:DFA_10725"/>
<feature type="repeat" description="TPR" evidence="1">
    <location>
        <begin position="233"/>
        <end position="266"/>
    </location>
</feature>
<dbReference type="GeneID" id="14866900"/>
<dbReference type="Pfam" id="PF14559">
    <property type="entry name" value="TPR_19"/>
    <property type="match status" value="1"/>
</dbReference>
<dbReference type="InterPro" id="IPR011990">
    <property type="entry name" value="TPR-like_helical_dom_sf"/>
</dbReference>
<dbReference type="OrthoDB" id="433738at2759"/>
<dbReference type="InterPro" id="IPR019734">
    <property type="entry name" value="TPR_rpt"/>
</dbReference>
<organism evidence="2 3">
    <name type="scientific">Cavenderia fasciculata</name>
    <name type="common">Slime mold</name>
    <name type="synonym">Dictyostelium fasciculatum</name>
    <dbReference type="NCBI Taxonomy" id="261658"/>
    <lineage>
        <taxon>Eukaryota</taxon>
        <taxon>Amoebozoa</taxon>
        <taxon>Evosea</taxon>
        <taxon>Eumycetozoa</taxon>
        <taxon>Dictyostelia</taxon>
        <taxon>Acytosteliales</taxon>
        <taxon>Cavenderiaceae</taxon>
        <taxon>Cavenderia</taxon>
    </lineage>
</organism>
<dbReference type="SMART" id="SM00028">
    <property type="entry name" value="TPR"/>
    <property type="match status" value="4"/>
</dbReference>
<evidence type="ECO:0000313" key="3">
    <source>
        <dbReference type="Proteomes" id="UP000007797"/>
    </source>
</evidence>
<dbReference type="InterPro" id="IPR050754">
    <property type="entry name" value="FKBP4/5/8-like"/>
</dbReference>
<dbReference type="SUPFAM" id="SSF48452">
    <property type="entry name" value="TPR-like"/>
    <property type="match status" value="1"/>
</dbReference>
<dbReference type="GO" id="GO:0012505">
    <property type="term" value="C:endomembrane system"/>
    <property type="evidence" value="ECO:0007669"/>
    <property type="project" value="TreeGrafter"/>
</dbReference>
<sequence length="331" mass="37483">MENWISFIDTVKSISIDESKENLQVAIAQFDLPDSFREVISSAALLILEAYKTNKTAGLQDGLKTLSDIEKSCPKQEGRVKVCFYIGNILLGFSTLFPKDGSIKVELLQGASEYYQKVIALDPKHMESLQNLNQCYIILSQCTDDTKRMYFSTRSKELGKFIEDVKSGAEVKLSPSSYAKILQAYQYKEKGAEYFKNGDFVKAIQQYHFAKNYINGLMDLTDDKTREIDDLKNVLLNNIAVCLIKQNKFDRALVHLTEVIATDPDNVKALFRRGKSHTAIGNFDQAQEDLARAQSLSPSDKEIQHEIDILNKKSKTLRDRQAAAYSKVFDD</sequence>
<dbReference type="PANTHER" id="PTHR46512:SF1">
    <property type="entry name" value="PEPTIDYLPROLYL ISOMERASE"/>
    <property type="match status" value="1"/>
</dbReference>
<feature type="repeat" description="TPR" evidence="1">
    <location>
        <begin position="267"/>
        <end position="300"/>
    </location>
</feature>
<protein>
    <recommendedName>
        <fullName evidence="4">Tetratricopeptide-like helical domain-containing protein</fullName>
    </recommendedName>
</protein>
<dbReference type="PROSITE" id="PS50005">
    <property type="entry name" value="TPR"/>
    <property type="match status" value="2"/>
</dbReference>
<keyword evidence="1" id="KW-0802">TPR repeat</keyword>
<dbReference type="GO" id="GO:0005740">
    <property type="term" value="C:mitochondrial envelope"/>
    <property type="evidence" value="ECO:0007669"/>
    <property type="project" value="TreeGrafter"/>
</dbReference>
<evidence type="ECO:0008006" key="4">
    <source>
        <dbReference type="Google" id="ProtNLM"/>
    </source>
</evidence>
<evidence type="ECO:0000313" key="2">
    <source>
        <dbReference type="EMBL" id="EGG14852.1"/>
    </source>
</evidence>
<dbReference type="PANTHER" id="PTHR46512">
    <property type="entry name" value="PEPTIDYLPROLYL ISOMERASE"/>
    <property type="match status" value="1"/>
</dbReference>
<accession>F4QB80</accession>
<dbReference type="Gene3D" id="1.25.40.10">
    <property type="entry name" value="Tetratricopeptide repeat domain"/>
    <property type="match status" value="1"/>
</dbReference>
<dbReference type="STRING" id="1054147.F4QB80"/>
<dbReference type="GO" id="GO:0005829">
    <property type="term" value="C:cytosol"/>
    <property type="evidence" value="ECO:0007669"/>
    <property type="project" value="TreeGrafter"/>
</dbReference>
<dbReference type="RefSeq" id="XP_004351368.1">
    <property type="nucleotide sequence ID" value="XM_004351316.1"/>
</dbReference>